<feature type="compositionally biased region" description="Polar residues" evidence="2">
    <location>
        <begin position="46"/>
        <end position="60"/>
    </location>
</feature>
<dbReference type="InterPro" id="IPR057407">
    <property type="entry name" value="HEAT_TANGO6"/>
</dbReference>
<dbReference type="PANTHER" id="PTHR20959">
    <property type="entry name" value="TRANSPORT AND GOLGI ORGANIZATION PROTEIN 6 FAMILY MEMBER"/>
    <property type="match status" value="1"/>
</dbReference>
<keyword evidence="7" id="KW-1185">Reference proteome</keyword>
<dbReference type="InterPro" id="IPR019451">
    <property type="entry name" value="Rtp1_C1"/>
</dbReference>
<feature type="domain" description="TANGO6 HEAT repeat" evidence="5">
    <location>
        <begin position="324"/>
        <end position="532"/>
    </location>
</feature>
<sequence length="1002" mass="112425">MPPKIEVLEDEPIEAISPTVDNSQKPPKKNPFATSTKKSTVRVDPSSIQDTSYRNSTSKGLNVPGIKSSSPIDVLFTELETKIMGCTLSELNFEETKKRIGDVTTRLELVRKLMKYLIEIQILSVPKDMKGEEGEKDQLITISLHDIRTFSRLVNLIIIHGVYPALQNYSIGIPLEKRRLKDFSKGGVAGNSGSDDIKVLLCDKGEVEPLLNLMFDEFYKIFTSVSKSSVKDLLLRGTGFSDFLAITLALLTIPSISAPTKARISKVYPAVLAIPDTFELYQTFSLLLSSPSPIYLKSFVSSQLQLLHVNAPRKDGLLTLCEFVLGLRENEEVDISKFDQVANVVLTKPKDINTIVYFTSIGNQSYDLLVNINKPVVNSCICYTLEKLWDRNNKIVIDFMIKRIWNKFNPQVPPYTVSEVEVNNNLNVLISLTKNNPSPTLLMATFEPILLQIWSYYIFIRKTNGKSLSVVKGVLVSYFTIIQEQIGESRESLDKIAKNCLCDGGDNWEFSKGKNGLVEITPREVSESPVASKEIKMNSFLNSLDIAIPLYIELLTDLDESYVQSEFMAIFKRWLKVSGDNSIPLEKDFNPFFMLIDLRLLEGIGEKFKDSLGRSPLEMLEIVDTYLSKDREEKAHPMDVDSDDEDSDDEVEQKEANAALPILLQLLSAILSETSTSELSLSCFDILKQILPKLKAIDSPSAKAAAQSLYERITNLVDGDTLPKSSKSMVHEQNVKMLKLAITSLNDPLVPIRAHGLHILRNLIEAKCEDVVSLDFVVELHLNQLRDPEPFIYLNVIKGLEQLVKWNEKEVIPIYVSLYTSTENELDERLRIGEVLLRYIQASNELFVGKTASIVVEGALSLIRRSDDKEVVDTRLRNSAMSILGVCCMVNPLGMIDNVGNALDCALGILKLETSNDEAVMRRAAIVLIHDLIIGTSNSPGLPFPEEYRAEVWKALEYIYSTDNDLLVREQAKVTLNTIEELAKDSFEVEGADHKYKKLQVL</sequence>
<dbReference type="EMBL" id="CAKXYY010000014">
    <property type="protein sequence ID" value="CAH2354031.1"/>
    <property type="molecule type" value="Genomic_DNA"/>
</dbReference>
<feature type="region of interest" description="Disordered" evidence="2">
    <location>
        <begin position="1"/>
        <end position="62"/>
    </location>
</feature>
<dbReference type="PANTHER" id="PTHR20959:SF1">
    <property type="entry name" value="TRANSPORT AND GOLGI ORGANIZATION PROTEIN 6 HOMOLOG"/>
    <property type="match status" value="1"/>
</dbReference>
<name>A0A9P0QSZ1_9ASCO</name>
<comment type="caution">
    <text evidence="6">The sequence shown here is derived from an EMBL/GenBank/DDBJ whole genome shotgun (WGS) entry which is preliminary data.</text>
</comment>
<evidence type="ECO:0000256" key="2">
    <source>
        <dbReference type="SAM" id="MobiDB-lite"/>
    </source>
</evidence>
<evidence type="ECO:0000256" key="1">
    <source>
        <dbReference type="ARBA" id="ARBA00005724"/>
    </source>
</evidence>
<dbReference type="Pfam" id="PF10304">
    <property type="entry name" value="RTP1_C2"/>
    <property type="match status" value="1"/>
</dbReference>
<dbReference type="InterPro" id="IPR011989">
    <property type="entry name" value="ARM-like"/>
</dbReference>
<accession>A0A9P0QSZ1</accession>
<gene>
    <name evidence="6" type="ORF">CLIB1423_14S00474</name>
</gene>
<feature type="domain" description="RNA polymerase II assembly factor Rtp1 C-terminal" evidence="4">
    <location>
        <begin position="739"/>
        <end position="846"/>
    </location>
</feature>
<dbReference type="Pfam" id="PF23565">
    <property type="entry name" value="ARM_TANGO6"/>
    <property type="match status" value="1"/>
</dbReference>
<proteinExistence type="inferred from homology"/>
<feature type="domain" description="RNA polymerase II assembly factor Rtp1 C-terminal" evidence="3">
    <location>
        <begin position="956"/>
        <end position="981"/>
    </location>
</feature>
<dbReference type="GO" id="GO:0009306">
    <property type="term" value="P:protein secretion"/>
    <property type="evidence" value="ECO:0007669"/>
    <property type="project" value="TreeGrafter"/>
</dbReference>
<dbReference type="SUPFAM" id="SSF48371">
    <property type="entry name" value="ARM repeat"/>
    <property type="match status" value="1"/>
</dbReference>
<protein>
    <submittedName>
        <fullName evidence="6">RNA polymerase II assembly factor Rtp1p</fullName>
    </submittedName>
</protein>
<evidence type="ECO:0000313" key="7">
    <source>
        <dbReference type="Proteomes" id="UP000837801"/>
    </source>
</evidence>
<dbReference type="InterPro" id="IPR019414">
    <property type="entry name" value="Rtp1_C2"/>
</dbReference>
<feature type="compositionally biased region" description="Acidic residues" evidence="2">
    <location>
        <begin position="640"/>
        <end position="652"/>
    </location>
</feature>
<dbReference type="AlphaFoldDB" id="A0A9P0QSZ1"/>
<feature type="region of interest" description="Disordered" evidence="2">
    <location>
        <begin position="633"/>
        <end position="652"/>
    </location>
</feature>
<evidence type="ECO:0000259" key="3">
    <source>
        <dbReference type="Pfam" id="PF10304"/>
    </source>
</evidence>
<dbReference type="OrthoDB" id="39591at2759"/>
<organism evidence="6 7">
    <name type="scientific">[Candida] railenensis</name>
    <dbReference type="NCBI Taxonomy" id="45579"/>
    <lineage>
        <taxon>Eukaryota</taxon>
        <taxon>Fungi</taxon>
        <taxon>Dikarya</taxon>
        <taxon>Ascomycota</taxon>
        <taxon>Saccharomycotina</taxon>
        <taxon>Pichiomycetes</taxon>
        <taxon>Debaryomycetaceae</taxon>
        <taxon>Kurtzmaniella</taxon>
    </lineage>
</organism>
<dbReference type="InterPro" id="IPR016024">
    <property type="entry name" value="ARM-type_fold"/>
</dbReference>
<dbReference type="Pfam" id="PF10363">
    <property type="entry name" value="RTP1_C1"/>
    <property type="match status" value="1"/>
</dbReference>
<dbReference type="Proteomes" id="UP000837801">
    <property type="component" value="Unassembled WGS sequence"/>
</dbReference>
<dbReference type="Gene3D" id="1.25.10.10">
    <property type="entry name" value="Leucine-rich Repeat Variant"/>
    <property type="match status" value="1"/>
</dbReference>
<comment type="similarity">
    <text evidence="1">Belongs to the Tango6 family.</text>
</comment>
<evidence type="ECO:0000313" key="6">
    <source>
        <dbReference type="EMBL" id="CAH2354031.1"/>
    </source>
</evidence>
<dbReference type="InterPro" id="IPR039600">
    <property type="entry name" value="TANGO6/Rtp1"/>
</dbReference>
<reference evidence="6" key="1">
    <citation type="submission" date="2022-03" db="EMBL/GenBank/DDBJ databases">
        <authorList>
            <person name="Legras J.-L."/>
            <person name="Devillers H."/>
            <person name="Grondin C."/>
        </authorList>
    </citation>
    <scope>NUCLEOTIDE SEQUENCE</scope>
    <source>
        <strain evidence="6">CLIB 1423</strain>
    </source>
</reference>
<evidence type="ECO:0000259" key="5">
    <source>
        <dbReference type="Pfam" id="PF23565"/>
    </source>
</evidence>
<evidence type="ECO:0000259" key="4">
    <source>
        <dbReference type="Pfam" id="PF10363"/>
    </source>
</evidence>